<dbReference type="EMBL" id="JAQQXR010000014">
    <property type="protein sequence ID" value="MDC8760512.1"/>
    <property type="molecule type" value="Genomic_DNA"/>
</dbReference>
<dbReference type="Gene3D" id="3.40.190.10">
    <property type="entry name" value="Periplasmic binding protein-like II"/>
    <property type="match status" value="2"/>
</dbReference>
<protein>
    <submittedName>
        <fullName evidence="2">ABC transporter substrate-binding protein</fullName>
    </submittedName>
</protein>
<comment type="caution">
    <text evidence="2">The sequence shown here is derived from an EMBL/GenBank/DDBJ whole genome shotgun (WGS) entry which is preliminary data.</text>
</comment>
<dbReference type="SUPFAM" id="SSF53850">
    <property type="entry name" value="Periplasmic binding protein-like II"/>
    <property type="match status" value="1"/>
</dbReference>
<evidence type="ECO:0000313" key="2">
    <source>
        <dbReference type="EMBL" id="MDC8760512.1"/>
    </source>
</evidence>
<dbReference type="Proteomes" id="UP001221208">
    <property type="component" value="Unassembled WGS sequence"/>
</dbReference>
<reference evidence="2 3" key="1">
    <citation type="submission" date="2022-10" db="EMBL/GenBank/DDBJ databases">
        <title>Janthinobacterium sp. hw3 Genome sequencing.</title>
        <authorList>
            <person name="Park S."/>
        </authorList>
    </citation>
    <scope>NUCLEOTIDE SEQUENCE [LARGE SCALE GENOMIC DNA]</scope>
    <source>
        <strain evidence="3">hw3</strain>
    </source>
</reference>
<keyword evidence="1" id="KW-0732">Signal</keyword>
<evidence type="ECO:0000313" key="3">
    <source>
        <dbReference type="Proteomes" id="UP001221208"/>
    </source>
</evidence>
<evidence type="ECO:0000256" key="1">
    <source>
        <dbReference type="SAM" id="SignalP"/>
    </source>
</evidence>
<feature type="chain" id="PRO_5045250196" evidence="1">
    <location>
        <begin position="23"/>
        <end position="246"/>
    </location>
</feature>
<proteinExistence type="predicted"/>
<dbReference type="RefSeq" id="WP_273674347.1">
    <property type="nucleotide sequence ID" value="NZ_JAQQXR010000014.1"/>
</dbReference>
<gene>
    <name evidence="2" type="ORF">OIK44_23260</name>
</gene>
<feature type="signal peptide" evidence="1">
    <location>
        <begin position="1"/>
        <end position="22"/>
    </location>
</feature>
<sequence length="246" mass="27626">MKNSLSGIALACACLFAGASRADTVIVYTSANFAPLMIDGERGIYPDLIGYLNRKKIADYTFKLVYLPRKRLQVKLEDGSLNGIVIGMMPQWLNDTGQSKYLWTTAFAHDRFVLVSTAARPLNPQEPATLAGATIGLTLGYVYPGIDEWIRRHGLIRHDALSEEKNLDKLLRNRVDCSAVVESMVRYYIKKNNLYGQFKIAAMPGPGTDRRFLAPRAQQAVFDKLVPVINKLKDDPEWKRALAQYE</sequence>
<name>A0ABT5K9L8_9BURK</name>
<organism evidence="2 3">
    <name type="scientific">Janthinobacterium fluminis</name>
    <dbReference type="NCBI Taxonomy" id="2987524"/>
    <lineage>
        <taxon>Bacteria</taxon>
        <taxon>Pseudomonadati</taxon>
        <taxon>Pseudomonadota</taxon>
        <taxon>Betaproteobacteria</taxon>
        <taxon>Burkholderiales</taxon>
        <taxon>Oxalobacteraceae</taxon>
        <taxon>Janthinobacterium</taxon>
    </lineage>
</organism>
<keyword evidence="3" id="KW-1185">Reference proteome</keyword>
<accession>A0ABT5K9L8</accession>